<evidence type="ECO:0000313" key="3">
    <source>
        <dbReference type="EMBL" id="OGK25248.1"/>
    </source>
</evidence>
<dbReference type="InterPro" id="IPR050194">
    <property type="entry name" value="Glycosyltransferase_grp1"/>
</dbReference>
<evidence type="ECO:0000313" key="4">
    <source>
        <dbReference type="Proteomes" id="UP000177913"/>
    </source>
</evidence>
<dbReference type="AlphaFoldDB" id="A0A1F7H2D1"/>
<dbReference type="Pfam" id="PF13439">
    <property type="entry name" value="Glyco_transf_4"/>
    <property type="match status" value="1"/>
</dbReference>
<proteinExistence type="predicted"/>
<name>A0A1F7H2D1_9BACT</name>
<feature type="domain" description="Glycosyltransferase subfamily 4-like N-terminal" evidence="2">
    <location>
        <begin position="80"/>
        <end position="178"/>
    </location>
</feature>
<dbReference type="EMBL" id="MFZO01000014">
    <property type="protein sequence ID" value="OGK25248.1"/>
    <property type="molecule type" value="Genomic_DNA"/>
</dbReference>
<dbReference type="PANTHER" id="PTHR45947:SF3">
    <property type="entry name" value="SULFOQUINOVOSYL TRANSFERASE SQD2"/>
    <property type="match status" value="1"/>
</dbReference>
<evidence type="ECO:0000259" key="2">
    <source>
        <dbReference type="Pfam" id="PF13439"/>
    </source>
</evidence>
<organism evidence="3 4">
    <name type="scientific">Candidatus Roizmanbacteria bacterium RIFCSPHIGHO2_02_FULL_38_11</name>
    <dbReference type="NCBI Taxonomy" id="1802039"/>
    <lineage>
        <taxon>Bacteria</taxon>
        <taxon>Candidatus Roizmaniibacteriota</taxon>
    </lineage>
</organism>
<dbReference type="Gene3D" id="3.40.50.2000">
    <property type="entry name" value="Glycogen Phosphorylase B"/>
    <property type="match status" value="2"/>
</dbReference>
<dbReference type="Proteomes" id="UP000177913">
    <property type="component" value="Unassembled WGS sequence"/>
</dbReference>
<evidence type="ECO:0008006" key="5">
    <source>
        <dbReference type="Google" id="ProtNLM"/>
    </source>
</evidence>
<evidence type="ECO:0000259" key="1">
    <source>
        <dbReference type="Pfam" id="PF00534"/>
    </source>
</evidence>
<dbReference type="GO" id="GO:0016757">
    <property type="term" value="F:glycosyltransferase activity"/>
    <property type="evidence" value="ECO:0007669"/>
    <property type="project" value="InterPro"/>
</dbReference>
<feature type="domain" description="Glycosyl transferase family 1" evidence="1">
    <location>
        <begin position="180"/>
        <end position="360"/>
    </location>
</feature>
<accession>A0A1F7H2D1</accession>
<dbReference type="InterPro" id="IPR028098">
    <property type="entry name" value="Glyco_trans_4-like_N"/>
</dbReference>
<gene>
    <name evidence="3" type="ORF">A3C25_01320</name>
</gene>
<comment type="caution">
    <text evidence="3">The sequence shown here is derived from an EMBL/GenBank/DDBJ whole genome shotgun (WGS) entry which is preliminary data.</text>
</comment>
<dbReference type="Pfam" id="PF00534">
    <property type="entry name" value="Glycos_transf_1"/>
    <property type="match status" value="1"/>
</dbReference>
<dbReference type="PANTHER" id="PTHR45947">
    <property type="entry name" value="SULFOQUINOVOSYL TRANSFERASE SQD2"/>
    <property type="match status" value="1"/>
</dbReference>
<reference evidence="3 4" key="1">
    <citation type="journal article" date="2016" name="Nat. Commun.">
        <title>Thousands of microbial genomes shed light on interconnected biogeochemical processes in an aquifer system.</title>
        <authorList>
            <person name="Anantharaman K."/>
            <person name="Brown C.T."/>
            <person name="Hug L.A."/>
            <person name="Sharon I."/>
            <person name="Castelle C.J."/>
            <person name="Probst A.J."/>
            <person name="Thomas B.C."/>
            <person name="Singh A."/>
            <person name="Wilkins M.J."/>
            <person name="Karaoz U."/>
            <person name="Brodie E.L."/>
            <person name="Williams K.H."/>
            <person name="Hubbard S.S."/>
            <person name="Banfield J.F."/>
        </authorList>
    </citation>
    <scope>NUCLEOTIDE SEQUENCE [LARGE SCALE GENOMIC DNA]</scope>
</reference>
<dbReference type="CDD" id="cd03801">
    <property type="entry name" value="GT4_PimA-like"/>
    <property type="match status" value="1"/>
</dbReference>
<protein>
    <recommendedName>
        <fullName evidence="5">Glycosyl transferase family 1 domain-containing protein</fullName>
    </recommendedName>
</protein>
<dbReference type="SUPFAM" id="SSF53756">
    <property type="entry name" value="UDP-Glycosyltransferase/glycogen phosphorylase"/>
    <property type="match status" value="1"/>
</dbReference>
<sequence length="383" mass="44350">MIKVCFIRGKYLNNFEGQNYLFNRKDIQFTAVSSLFPLHRRFPFPVQKLTSPVDLPFFNRGIKYLGNRILGDSHMLFGLDELSNKFDVFHTADPHYYYSYQLAKLRKKNLIKTLIATSWETIPFNNESIGKKKLIKHFSLKHIDYFICHTEKAKKTLIAEGVNGRKIELVRLGVDLTRFKPNFVNNKNITILFVGRLVEEKGILDLYEAYKNIKYQISNLKSLPRWQAGKTKILKLRIVGDGPLRDYLLDHIELDKLIDNVTIEQKDYEEMPKVYEEADIFVLPSKRTNTWEEQYGMVLVEAMASGLPIIAYNTGVIPEIVGSAGVLIKEGDRKNLFTSIKHLINVGEHRDKLGKMGRKRAEKEFDAKKTANKIKDIYIKSLI</sequence>
<dbReference type="InterPro" id="IPR001296">
    <property type="entry name" value="Glyco_trans_1"/>
</dbReference>